<dbReference type="EMBL" id="CBKP010000019">
    <property type="protein sequence ID" value="CDF28622.1"/>
    <property type="molecule type" value="Genomic_DNA"/>
</dbReference>
<name>R7PVR6_METSM</name>
<protein>
    <submittedName>
        <fullName evidence="1">Uncharacterized protein</fullName>
    </submittedName>
</protein>
<comment type="caution">
    <text evidence="1">The sequence shown here is derived from an EMBL/GenBank/DDBJ whole genome shotgun (WGS) entry which is preliminary data.</text>
</comment>
<dbReference type="Proteomes" id="UP000018189">
    <property type="component" value="Unassembled WGS sequence"/>
</dbReference>
<evidence type="ECO:0000313" key="1">
    <source>
        <dbReference type="EMBL" id="CDF28622.1"/>
    </source>
</evidence>
<evidence type="ECO:0000313" key="2">
    <source>
        <dbReference type="Proteomes" id="UP000018189"/>
    </source>
</evidence>
<dbReference type="AlphaFoldDB" id="R7PVR6"/>
<reference evidence="1" key="1">
    <citation type="submission" date="2012-11" db="EMBL/GenBank/DDBJ databases">
        <title>Dependencies among metagenomic species, viruses, plasmids and units of genetic variation.</title>
        <authorList>
            <person name="Nielsen H.B."/>
            <person name="Almeida M."/>
            <person name="Juncker A.S."/>
            <person name="Rasmussen S."/>
            <person name="Li J."/>
            <person name="Sunagawa S."/>
            <person name="Plichta D."/>
            <person name="Gautier L."/>
            <person name="Le Chatelier E."/>
            <person name="Peletier E."/>
            <person name="Bonde I."/>
            <person name="Nielsen T."/>
            <person name="Manichanh C."/>
            <person name="Arumugam M."/>
            <person name="Batto J."/>
            <person name="Santos M.B.Q.D."/>
            <person name="Blom N."/>
            <person name="Borruel N."/>
            <person name="Burgdorf K.S."/>
            <person name="Boumezbeur F."/>
            <person name="Casellas F."/>
            <person name="Dore J."/>
            <person name="Guarner F."/>
            <person name="Hansen T."/>
            <person name="Hildebrand F."/>
            <person name="Kaas R.S."/>
            <person name="Kennedy S."/>
            <person name="Kristiansen K."/>
            <person name="Kultima J.R."/>
            <person name="Leonard P."/>
            <person name="Levenez F."/>
            <person name="Lund O."/>
            <person name="Moumen B."/>
            <person name="Le Paslier D."/>
            <person name="Pons N."/>
            <person name="Pedersen O."/>
            <person name="Prifti E."/>
            <person name="Qin J."/>
            <person name="Raes J."/>
            <person name="Tap J."/>
            <person name="Tims S."/>
            <person name="Ussery D.W."/>
            <person name="Yamada T."/>
            <person name="MetaHit consortium"/>
            <person name="Renault P."/>
            <person name="Sicheritz-Ponten T."/>
            <person name="Bork P."/>
            <person name="Wang J."/>
            <person name="Brunak S."/>
            <person name="Ehrlich S.D."/>
        </authorList>
    </citation>
    <scope>NUCLEOTIDE SEQUENCE [LARGE SCALE GENOMIC DNA]</scope>
</reference>
<accession>R7PVR6</accession>
<organism evidence="1 2">
    <name type="scientific">Methanobrevibacter smithii CAG:186</name>
    <dbReference type="NCBI Taxonomy" id="1263088"/>
    <lineage>
        <taxon>Archaea</taxon>
        <taxon>Methanobacteriati</taxon>
        <taxon>Methanobacteriota</taxon>
        <taxon>Methanomada group</taxon>
        <taxon>Methanobacteria</taxon>
        <taxon>Methanobacteriales</taxon>
        <taxon>Methanobacteriaceae</taxon>
        <taxon>Methanobrevibacter</taxon>
    </lineage>
</organism>
<sequence>MKTVAISNAIHKLKVTIYNVSDTIVLLEERKEITTFLLDDGVKTLVDNVVTVSGSSLGYEYSNKCVVDDILCISDKSAIEKESLRKYAGDATEVPVGVLVNEPIVMTNGERKGSVLLLGGLYRLKLASGIVNIKAGDRIKLSPTGAIADNSGEFLAFHPVKDSDEYNYINCFQVSLGGKGEKGDTGDTGAATVILWSYDTFEELIAAHPTANEGDAFLVDGELFVWHND</sequence>
<gene>
    <name evidence="1" type="ORF">BN522_00505</name>
</gene>
<proteinExistence type="predicted"/>